<dbReference type="Proteomes" id="UP000277580">
    <property type="component" value="Unassembled WGS sequence"/>
</dbReference>
<feature type="region of interest" description="Disordered" evidence="1">
    <location>
        <begin position="177"/>
        <end position="200"/>
    </location>
</feature>
<evidence type="ECO:0000313" key="2">
    <source>
        <dbReference type="EMBL" id="RPB11699.1"/>
    </source>
</evidence>
<evidence type="ECO:0000256" key="1">
    <source>
        <dbReference type="SAM" id="MobiDB-lite"/>
    </source>
</evidence>
<organism evidence="2 3">
    <name type="scientific">Morchella conica CCBAS932</name>
    <dbReference type="NCBI Taxonomy" id="1392247"/>
    <lineage>
        <taxon>Eukaryota</taxon>
        <taxon>Fungi</taxon>
        <taxon>Dikarya</taxon>
        <taxon>Ascomycota</taxon>
        <taxon>Pezizomycotina</taxon>
        <taxon>Pezizomycetes</taxon>
        <taxon>Pezizales</taxon>
        <taxon>Morchellaceae</taxon>
        <taxon>Morchella</taxon>
    </lineage>
</organism>
<protein>
    <submittedName>
        <fullName evidence="2">Uncharacterized protein</fullName>
    </submittedName>
</protein>
<dbReference type="InParanoid" id="A0A3N4KQI8"/>
<accession>A0A3N4KQI8</accession>
<reference evidence="2 3" key="1">
    <citation type="journal article" date="2018" name="Nat. Ecol. Evol.">
        <title>Pezizomycetes genomes reveal the molecular basis of ectomycorrhizal truffle lifestyle.</title>
        <authorList>
            <person name="Murat C."/>
            <person name="Payen T."/>
            <person name="Noel B."/>
            <person name="Kuo A."/>
            <person name="Morin E."/>
            <person name="Chen J."/>
            <person name="Kohler A."/>
            <person name="Krizsan K."/>
            <person name="Balestrini R."/>
            <person name="Da Silva C."/>
            <person name="Montanini B."/>
            <person name="Hainaut M."/>
            <person name="Levati E."/>
            <person name="Barry K.W."/>
            <person name="Belfiori B."/>
            <person name="Cichocki N."/>
            <person name="Clum A."/>
            <person name="Dockter R.B."/>
            <person name="Fauchery L."/>
            <person name="Guy J."/>
            <person name="Iotti M."/>
            <person name="Le Tacon F."/>
            <person name="Lindquist E.A."/>
            <person name="Lipzen A."/>
            <person name="Malagnac F."/>
            <person name="Mello A."/>
            <person name="Molinier V."/>
            <person name="Miyauchi S."/>
            <person name="Poulain J."/>
            <person name="Riccioni C."/>
            <person name="Rubini A."/>
            <person name="Sitrit Y."/>
            <person name="Splivallo R."/>
            <person name="Traeger S."/>
            <person name="Wang M."/>
            <person name="Zifcakova L."/>
            <person name="Wipf D."/>
            <person name="Zambonelli A."/>
            <person name="Paolocci F."/>
            <person name="Nowrousian M."/>
            <person name="Ottonello S."/>
            <person name="Baldrian P."/>
            <person name="Spatafora J.W."/>
            <person name="Henrissat B."/>
            <person name="Nagy L.G."/>
            <person name="Aury J.M."/>
            <person name="Wincker P."/>
            <person name="Grigoriev I.V."/>
            <person name="Bonfante P."/>
            <person name="Martin F.M."/>
        </authorList>
    </citation>
    <scope>NUCLEOTIDE SEQUENCE [LARGE SCALE GENOMIC DNA]</scope>
    <source>
        <strain evidence="2 3">CCBAS932</strain>
    </source>
</reference>
<dbReference type="AlphaFoldDB" id="A0A3N4KQI8"/>
<feature type="compositionally biased region" description="Basic residues" evidence="1">
    <location>
        <begin position="186"/>
        <end position="200"/>
    </location>
</feature>
<sequence length="200" mass="23119">MIQKSIFSITALDKLKELFCTRVSKVGHVRYLYSSTSLLSTSLPVLRFNRPPSGKNLKRLKEIEMFLREIEKTLVLYNLNQKRFMAAESGTNEYLARNAISMGTISVFENLRQIGKNNLRASTYEKLREQRNHLAHAKGDQWKAVWETISVVYPDLMTEVEKAIDLYRSLRPPPILNETLGGQVGPKKKRRKGKKRLRPQ</sequence>
<gene>
    <name evidence="2" type="ORF">P167DRAFT_184195</name>
</gene>
<keyword evidence="3" id="KW-1185">Reference proteome</keyword>
<name>A0A3N4KQI8_9PEZI</name>
<evidence type="ECO:0000313" key="3">
    <source>
        <dbReference type="Proteomes" id="UP000277580"/>
    </source>
</evidence>
<dbReference type="EMBL" id="ML119133">
    <property type="protein sequence ID" value="RPB11699.1"/>
    <property type="molecule type" value="Genomic_DNA"/>
</dbReference>
<proteinExistence type="predicted"/>